<feature type="non-terminal residue" evidence="2">
    <location>
        <position position="177"/>
    </location>
</feature>
<dbReference type="EMBL" id="KQ120393">
    <property type="protein sequence ID" value="KMS64855.1"/>
    <property type="molecule type" value="Genomic_DNA"/>
</dbReference>
<evidence type="ECO:0000313" key="3">
    <source>
        <dbReference type="Proteomes" id="UP000035740"/>
    </source>
</evidence>
<reference evidence="2 3" key="1">
    <citation type="journal article" date="2014" name="Nature">
        <title>The genome of the recently domesticated crop plant sugar beet (Beta vulgaris).</title>
        <authorList>
            <person name="Dohm J.C."/>
            <person name="Minoche A.E."/>
            <person name="Holtgrawe D."/>
            <person name="Capella-Gutierrez S."/>
            <person name="Zakrzewski F."/>
            <person name="Tafer H."/>
            <person name="Rupp O."/>
            <person name="Sorensen T.R."/>
            <person name="Stracke R."/>
            <person name="Reinhardt R."/>
            <person name="Goesmann A."/>
            <person name="Kraft T."/>
            <person name="Schulz B."/>
            <person name="Stadler P.F."/>
            <person name="Schmidt T."/>
            <person name="Gabaldon T."/>
            <person name="Lehrach H."/>
            <person name="Weisshaar B."/>
            <person name="Himmelbauer H."/>
        </authorList>
    </citation>
    <scope>NUCLEOTIDE SEQUENCE [LARGE SCALE GENOMIC DNA]</scope>
    <source>
        <tissue evidence="2">Taproot</tissue>
    </source>
</reference>
<evidence type="ECO:0000256" key="1">
    <source>
        <dbReference type="SAM" id="Phobius"/>
    </source>
</evidence>
<name>A0A0J8BGE1_BETVV</name>
<protein>
    <submittedName>
        <fullName evidence="2">Uncharacterized protein</fullName>
    </submittedName>
</protein>
<keyword evidence="1" id="KW-0472">Membrane</keyword>
<keyword evidence="1" id="KW-1133">Transmembrane helix</keyword>
<keyword evidence="1" id="KW-0812">Transmembrane</keyword>
<dbReference type="Proteomes" id="UP000035740">
    <property type="component" value="Unassembled WGS sequence"/>
</dbReference>
<feature type="non-terminal residue" evidence="2">
    <location>
        <position position="1"/>
    </location>
</feature>
<sequence>LASTFILALTLCLGPWPFVAALWIQLAVRMAQSPTSRFKALVLCAYLTVIGLKATLVFSVWQRLATSRNLSWASKVFETGPGIGGIFGNEIVLSAPIGVHLFLMYCKPRIHENIESAMWLRTAAAFTCFVTLSAHYRLFEFIFATSLFAFCCILEHVSSVMKRHSPLLSNILCNVFT</sequence>
<feature type="transmembrane region" description="Helical" evidence="1">
    <location>
        <begin position="6"/>
        <end position="28"/>
    </location>
</feature>
<feature type="transmembrane region" description="Helical" evidence="1">
    <location>
        <begin position="40"/>
        <end position="62"/>
    </location>
</feature>
<keyword evidence="3" id="KW-1185">Reference proteome</keyword>
<organism evidence="2 3">
    <name type="scientific">Beta vulgaris subsp. vulgaris</name>
    <name type="common">Beet</name>
    <dbReference type="NCBI Taxonomy" id="3555"/>
    <lineage>
        <taxon>Eukaryota</taxon>
        <taxon>Viridiplantae</taxon>
        <taxon>Streptophyta</taxon>
        <taxon>Embryophyta</taxon>
        <taxon>Tracheophyta</taxon>
        <taxon>Spermatophyta</taxon>
        <taxon>Magnoliopsida</taxon>
        <taxon>eudicotyledons</taxon>
        <taxon>Gunneridae</taxon>
        <taxon>Pentapetalae</taxon>
        <taxon>Caryophyllales</taxon>
        <taxon>Chenopodiaceae</taxon>
        <taxon>Betoideae</taxon>
        <taxon>Beta</taxon>
    </lineage>
</organism>
<gene>
    <name evidence="2" type="ORF">BVRB_041980</name>
</gene>
<dbReference type="AlphaFoldDB" id="A0A0J8BGE1"/>
<feature type="transmembrane region" description="Helical" evidence="1">
    <location>
        <begin position="118"/>
        <end position="136"/>
    </location>
</feature>
<accession>A0A0J8BGE1</accession>
<proteinExistence type="predicted"/>
<feature type="transmembrane region" description="Helical" evidence="1">
    <location>
        <begin position="82"/>
        <end position="106"/>
    </location>
</feature>
<evidence type="ECO:0000313" key="2">
    <source>
        <dbReference type="EMBL" id="KMS64855.1"/>
    </source>
</evidence>